<organism evidence="2 3">
    <name type="scientific">Paenibacillus gansuensis</name>
    <dbReference type="NCBI Taxonomy" id="306542"/>
    <lineage>
        <taxon>Bacteria</taxon>
        <taxon>Bacillati</taxon>
        <taxon>Bacillota</taxon>
        <taxon>Bacilli</taxon>
        <taxon>Bacillales</taxon>
        <taxon>Paenibacillaceae</taxon>
        <taxon>Paenibacillus</taxon>
    </lineage>
</organism>
<dbReference type="RefSeq" id="WP_377607111.1">
    <property type="nucleotide sequence ID" value="NZ_JBHUME010000019.1"/>
</dbReference>
<dbReference type="Proteomes" id="UP001597541">
    <property type="component" value="Unassembled WGS sequence"/>
</dbReference>
<evidence type="ECO:0000313" key="2">
    <source>
        <dbReference type="EMBL" id="MFD2615326.1"/>
    </source>
</evidence>
<sequence>MKRIFIITQAFYVLCLVPWMGVFGLSFMGFDSGFHWQAVAFVTIIGLFPVAVILCSIAAWMLRVRKRRAALLLNFIPMLWIIGLGIPMLWLNLR</sequence>
<feature type="transmembrane region" description="Helical" evidence="1">
    <location>
        <begin position="69"/>
        <end position="91"/>
    </location>
</feature>
<dbReference type="EMBL" id="JBHUME010000019">
    <property type="protein sequence ID" value="MFD2615326.1"/>
    <property type="molecule type" value="Genomic_DNA"/>
</dbReference>
<reference evidence="3" key="1">
    <citation type="journal article" date="2019" name="Int. J. Syst. Evol. Microbiol.">
        <title>The Global Catalogue of Microorganisms (GCM) 10K type strain sequencing project: providing services to taxonomists for standard genome sequencing and annotation.</title>
        <authorList>
            <consortium name="The Broad Institute Genomics Platform"/>
            <consortium name="The Broad Institute Genome Sequencing Center for Infectious Disease"/>
            <person name="Wu L."/>
            <person name="Ma J."/>
        </authorList>
    </citation>
    <scope>NUCLEOTIDE SEQUENCE [LARGE SCALE GENOMIC DNA]</scope>
    <source>
        <strain evidence="3">KCTC 3950</strain>
    </source>
</reference>
<evidence type="ECO:0000313" key="3">
    <source>
        <dbReference type="Proteomes" id="UP001597541"/>
    </source>
</evidence>
<feature type="transmembrane region" description="Helical" evidence="1">
    <location>
        <begin position="36"/>
        <end position="62"/>
    </location>
</feature>
<feature type="transmembrane region" description="Helical" evidence="1">
    <location>
        <begin position="12"/>
        <end position="30"/>
    </location>
</feature>
<evidence type="ECO:0000256" key="1">
    <source>
        <dbReference type="SAM" id="Phobius"/>
    </source>
</evidence>
<keyword evidence="3" id="KW-1185">Reference proteome</keyword>
<keyword evidence="1" id="KW-0812">Transmembrane</keyword>
<name>A0ABW5PJA8_9BACL</name>
<comment type="caution">
    <text evidence="2">The sequence shown here is derived from an EMBL/GenBank/DDBJ whole genome shotgun (WGS) entry which is preliminary data.</text>
</comment>
<proteinExistence type="predicted"/>
<accession>A0ABW5PJA8</accession>
<gene>
    <name evidence="2" type="ORF">ACFSUF_23265</name>
</gene>
<keyword evidence="1" id="KW-0472">Membrane</keyword>
<protein>
    <submittedName>
        <fullName evidence="2">Uncharacterized protein</fullName>
    </submittedName>
</protein>
<keyword evidence="1" id="KW-1133">Transmembrane helix</keyword>